<feature type="transmembrane region" description="Helical" evidence="5">
    <location>
        <begin position="76"/>
        <end position="97"/>
    </location>
</feature>
<keyword evidence="5" id="KW-0812">Transmembrane</keyword>
<dbReference type="PANTHER" id="PTHR48078">
    <property type="entry name" value="THREONINE DEHYDRATASE, MITOCHONDRIAL-RELATED"/>
    <property type="match status" value="1"/>
</dbReference>
<feature type="transmembrane region" description="Helical" evidence="5">
    <location>
        <begin position="36"/>
        <end position="56"/>
    </location>
</feature>
<keyword evidence="5" id="KW-0472">Membrane</keyword>
<dbReference type="Proteomes" id="UP001332243">
    <property type="component" value="Unassembled WGS sequence"/>
</dbReference>
<feature type="transmembrane region" description="Helical" evidence="5">
    <location>
        <begin position="333"/>
        <end position="359"/>
    </location>
</feature>
<dbReference type="InterPro" id="IPR000634">
    <property type="entry name" value="Ser/Thr_deHydtase_PyrdxlP-BS"/>
</dbReference>
<evidence type="ECO:0000256" key="1">
    <source>
        <dbReference type="ARBA" id="ARBA00001933"/>
    </source>
</evidence>
<reference evidence="8 9" key="1">
    <citation type="submission" date="2024-01" db="EMBL/GenBank/DDBJ databases">
        <title>Genome insights into Plantactinospora sonchi sp. nov.</title>
        <authorList>
            <person name="Wang L."/>
        </authorList>
    </citation>
    <scope>NUCLEOTIDE SEQUENCE [LARGE SCALE GENOMIC DNA]</scope>
    <source>
        <strain evidence="8 9">NEAU-QY2</strain>
    </source>
</reference>
<dbReference type="EMBL" id="JAZGQK010000013">
    <property type="protein sequence ID" value="MEE6260215.1"/>
    <property type="molecule type" value="Genomic_DNA"/>
</dbReference>
<feature type="transmembrane region" description="Helical" evidence="5">
    <location>
        <begin position="233"/>
        <end position="250"/>
    </location>
</feature>
<feature type="transmembrane region" description="Helical" evidence="5">
    <location>
        <begin position="203"/>
        <end position="221"/>
    </location>
</feature>
<dbReference type="InterPro" id="IPR002656">
    <property type="entry name" value="Acyl_transf_3_dom"/>
</dbReference>
<keyword evidence="5" id="KW-1133">Transmembrane helix</keyword>
<dbReference type="InterPro" id="IPR001926">
    <property type="entry name" value="TrpB-like_PALP"/>
</dbReference>
<dbReference type="RefSeq" id="WP_331215339.1">
    <property type="nucleotide sequence ID" value="NZ_JAZGQK010000013.1"/>
</dbReference>
<dbReference type="InterPro" id="IPR036052">
    <property type="entry name" value="TrpB-like_PALP_sf"/>
</dbReference>
<keyword evidence="9" id="KW-1185">Reference proteome</keyword>
<keyword evidence="3" id="KW-0456">Lyase</keyword>
<organism evidence="8 9">
    <name type="scientific">Plantactinospora sonchi</name>
    <dbReference type="NCBI Taxonomy" id="1544735"/>
    <lineage>
        <taxon>Bacteria</taxon>
        <taxon>Bacillati</taxon>
        <taxon>Actinomycetota</taxon>
        <taxon>Actinomycetes</taxon>
        <taxon>Micromonosporales</taxon>
        <taxon>Micromonosporaceae</taxon>
        <taxon>Plantactinospora</taxon>
    </lineage>
</organism>
<sequence>MTLIHTRPAAGSSGADTGGNAAAAQPTGQRAEWADVAKGACIILVVLWHVVVKHYLRIDWHLDVPLPGVWGKLGEQLLPLRMPLFFTISGVFAANALARPWRVAARSRIAFFLYLYALWLLIHTTVFAAAPGLPTDRATSLSGLLEQLTVTPSNLWYLYALALYFTFAKAVRRIPWPVVLAAAAILSMVTAAGLLATPGNRGGLYQNLVFFLGGLYLKPYVQRWAATATNRRLLLTFVGYAGAATAMAVAGAEQWFGVWLLVSILAVAFGVTAAVRATRWRRVAEPLSALGRQTLPIYLIHMPLLAVVDRFLVGPLSELGTAGQFVVAVEYPIVLTAVLLVVCLAVHHGLTAIHANWLFALPGRRRGAASARPTGPDRTGEPDSDKGVPMAPRPDDPDPTLVLPRPVGPAGPVTVPPTSADVEAAARWLSGQVVRTPVLHSPALDRLVGARVLVKAENLQTGGSYKLRGALLAVGRIAAAGGHTGVVAQSTGNHAVAVAIAARRYGLAATVVLPVDAAPGKIARAEEAGARVVLVGTTVEQRTAVARRISDSTGHPVIDAYDHPDVIAGQGSASRELIEEAERAGTPLDALVLPVGGGGGAAGACLAAAGRPIEVYGVEPVGNDSLARSLAAGRRVSVTPAPTLADGLRPSCVGELPFGILRTALSEVVRVDDDAIADAFRLILLHLKVLAEPSGAASLAGALRIGATGAHRTIGIVLTGGNAEPDVVARLTTERLREVTEAGGRAA</sequence>
<protein>
    <submittedName>
        <fullName evidence="8">Pyridoxal-phosphate dependent enzyme</fullName>
    </submittedName>
</protein>
<evidence type="ECO:0000256" key="4">
    <source>
        <dbReference type="SAM" id="MobiDB-lite"/>
    </source>
</evidence>
<dbReference type="PROSITE" id="PS00165">
    <property type="entry name" value="DEHYDRATASE_SER_THR"/>
    <property type="match status" value="1"/>
</dbReference>
<dbReference type="InterPro" id="IPR050147">
    <property type="entry name" value="Ser/Thr_Dehydratase"/>
</dbReference>
<name>A0ABU7RUP1_9ACTN</name>
<evidence type="ECO:0000256" key="3">
    <source>
        <dbReference type="ARBA" id="ARBA00023239"/>
    </source>
</evidence>
<accession>A0ABU7RUP1</accession>
<feature type="transmembrane region" description="Helical" evidence="5">
    <location>
        <begin position="109"/>
        <end position="134"/>
    </location>
</feature>
<dbReference type="PANTHER" id="PTHR48078:SF6">
    <property type="entry name" value="L-THREONINE DEHYDRATASE CATABOLIC TDCB"/>
    <property type="match status" value="1"/>
</dbReference>
<keyword evidence="2" id="KW-0663">Pyridoxal phosphate</keyword>
<evidence type="ECO:0000256" key="2">
    <source>
        <dbReference type="ARBA" id="ARBA00022898"/>
    </source>
</evidence>
<dbReference type="SUPFAM" id="SSF53686">
    <property type="entry name" value="Tryptophan synthase beta subunit-like PLP-dependent enzymes"/>
    <property type="match status" value="1"/>
</dbReference>
<gene>
    <name evidence="8" type="ORF">V1633_17135</name>
</gene>
<comment type="caution">
    <text evidence="8">The sequence shown here is derived from an EMBL/GenBank/DDBJ whole genome shotgun (WGS) entry which is preliminary data.</text>
</comment>
<feature type="region of interest" description="Disordered" evidence="4">
    <location>
        <begin position="368"/>
        <end position="401"/>
    </location>
</feature>
<evidence type="ECO:0000259" key="6">
    <source>
        <dbReference type="Pfam" id="PF00291"/>
    </source>
</evidence>
<comment type="cofactor">
    <cofactor evidence="1">
        <name>pyridoxal 5'-phosphate</name>
        <dbReference type="ChEBI" id="CHEBI:597326"/>
    </cofactor>
</comment>
<proteinExistence type="predicted"/>
<dbReference type="Pfam" id="PF00291">
    <property type="entry name" value="PALP"/>
    <property type="match status" value="1"/>
</dbReference>
<evidence type="ECO:0000313" key="8">
    <source>
        <dbReference type="EMBL" id="MEE6260215.1"/>
    </source>
</evidence>
<feature type="region of interest" description="Disordered" evidence="4">
    <location>
        <begin position="1"/>
        <end position="23"/>
    </location>
</feature>
<evidence type="ECO:0000259" key="7">
    <source>
        <dbReference type="Pfam" id="PF01757"/>
    </source>
</evidence>
<dbReference type="Gene3D" id="3.40.50.1100">
    <property type="match status" value="2"/>
</dbReference>
<dbReference type="Pfam" id="PF01757">
    <property type="entry name" value="Acyl_transf_3"/>
    <property type="match status" value="1"/>
</dbReference>
<feature type="transmembrane region" description="Helical" evidence="5">
    <location>
        <begin position="154"/>
        <end position="171"/>
    </location>
</feature>
<feature type="transmembrane region" description="Helical" evidence="5">
    <location>
        <begin position="178"/>
        <end position="197"/>
    </location>
</feature>
<feature type="domain" description="Acyltransferase 3" evidence="7">
    <location>
        <begin position="33"/>
        <end position="344"/>
    </location>
</feature>
<evidence type="ECO:0000256" key="5">
    <source>
        <dbReference type="SAM" id="Phobius"/>
    </source>
</evidence>
<feature type="domain" description="Tryptophan synthase beta chain-like PALP" evidence="6">
    <location>
        <begin position="431"/>
        <end position="720"/>
    </location>
</feature>
<evidence type="ECO:0000313" key="9">
    <source>
        <dbReference type="Proteomes" id="UP001332243"/>
    </source>
</evidence>
<feature type="transmembrane region" description="Helical" evidence="5">
    <location>
        <begin position="256"/>
        <end position="275"/>
    </location>
</feature>